<accession>A0A834ME83</accession>
<keyword evidence="1" id="KW-0472">Membrane</keyword>
<protein>
    <submittedName>
        <fullName evidence="2">Uncharacterized protein</fullName>
    </submittedName>
</protein>
<proteinExistence type="predicted"/>
<gene>
    <name evidence="2" type="ORF">GWI33_005715</name>
</gene>
<keyword evidence="3" id="KW-1185">Reference proteome</keyword>
<evidence type="ECO:0000313" key="2">
    <source>
        <dbReference type="EMBL" id="KAF7280588.1"/>
    </source>
</evidence>
<evidence type="ECO:0000313" key="3">
    <source>
        <dbReference type="Proteomes" id="UP000625711"/>
    </source>
</evidence>
<organism evidence="2 3">
    <name type="scientific">Rhynchophorus ferrugineus</name>
    <name type="common">Red palm weevil</name>
    <name type="synonym">Curculio ferrugineus</name>
    <dbReference type="NCBI Taxonomy" id="354439"/>
    <lineage>
        <taxon>Eukaryota</taxon>
        <taxon>Metazoa</taxon>
        <taxon>Ecdysozoa</taxon>
        <taxon>Arthropoda</taxon>
        <taxon>Hexapoda</taxon>
        <taxon>Insecta</taxon>
        <taxon>Pterygota</taxon>
        <taxon>Neoptera</taxon>
        <taxon>Endopterygota</taxon>
        <taxon>Coleoptera</taxon>
        <taxon>Polyphaga</taxon>
        <taxon>Cucujiformia</taxon>
        <taxon>Curculionidae</taxon>
        <taxon>Dryophthorinae</taxon>
        <taxon>Rhynchophorus</taxon>
    </lineage>
</organism>
<sequence length="99" mass="11025">MLKVNRASNHFPPTAAPLRLENEFPYATDPACTIYDTCSQHTIISRNNLADCSSVLMLIGLLFYLVIDIPIGRRLQDGLADDEANENAGEMFGRRLILT</sequence>
<evidence type="ECO:0000256" key="1">
    <source>
        <dbReference type="SAM" id="Phobius"/>
    </source>
</evidence>
<reference evidence="2" key="1">
    <citation type="submission" date="2020-08" db="EMBL/GenBank/DDBJ databases">
        <title>Genome sequencing and assembly of the red palm weevil Rhynchophorus ferrugineus.</title>
        <authorList>
            <person name="Dias G.B."/>
            <person name="Bergman C.M."/>
            <person name="Manee M."/>
        </authorList>
    </citation>
    <scope>NUCLEOTIDE SEQUENCE</scope>
    <source>
        <strain evidence="2">AA-2017</strain>
        <tissue evidence="2">Whole larva</tissue>
    </source>
</reference>
<comment type="caution">
    <text evidence="2">The sequence shown here is derived from an EMBL/GenBank/DDBJ whole genome shotgun (WGS) entry which is preliminary data.</text>
</comment>
<dbReference type="Proteomes" id="UP000625711">
    <property type="component" value="Unassembled WGS sequence"/>
</dbReference>
<keyword evidence="1" id="KW-0812">Transmembrane</keyword>
<dbReference type="EMBL" id="JAACXV010000282">
    <property type="protein sequence ID" value="KAF7280588.1"/>
    <property type="molecule type" value="Genomic_DNA"/>
</dbReference>
<name>A0A834ME83_RHYFE</name>
<dbReference type="AlphaFoldDB" id="A0A834ME83"/>
<keyword evidence="1" id="KW-1133">Transmembrane helix</keyword>
<feature type="transmembrane region" description="Helical" evidence="1">
    <location>
        <begin position="49"/>
        <end position="67"/>
    </location>
</feature>